<dbReference type="PANTHER" id="PTHR46728">
    <property type="entry name" value="AN1-TYPE ZINC FINGER PROTEIN 4"/>
    <property type="match status" value="1"/>
</dbReference>
<dbReference type="PROSITE" id="PS51039">
    <property type="entry name" value="ZF_AN1"/>
    <property type="match status" value="1"/>
</dbReference>
<dbReference type="PRINTS" id="PR00348">
    <property type="entry name" value="UBIQUITIN"/>
</dbReference>
<feature type="compositionally biased region" description="Polar residues" evidence="5">
    <location>
        <begin position="421"/>
        <end position="438"/>
    </location>
</feature>
<dbReference type="Gene3D" id="3.10.20.90">
    <property type="entry name" value="Phosphatidylinositol 3-kinase Catalytic Subunit, Chain A, domain 1"/>
    <property type="match status" value="1"/>
</dbReference>
<dbReference type="InterPro" id="IPR019956">
    <property type="entry name" value="Ubiquitin_dom"/>
</dbReference>
<evidence type="ECO:0000256" key="1">
    <source>
        <dbReference type="ARBA" id="ARBA00022723"/>
    </source>
</evidence>
<dbReference type="Proteomes" id="UP000694867">
    <property type="component" value="Unplaced"/>
</dbReference>
<dbReference type="AlphaFoldDB" id="A0AAJ6QVD9"/>
<evidence type="ECO:0000256" key="4">
    <source>
        <dbReference type="PROSITE-ProRule" id="PRU00449"/>
    </source>
</evidence>
<dbReference type="Pfam" id="PF00240">
    <property type="entry name" value="ubiquitin"/>
    <property type="match status" value="1"/>
</dbReference>
<keyword evidence="2 4" id="KW-0863">Zinc-finger</keyword>
<dbReference type="KEGG" id="goe:100907322"/>
<sequence length="551" mass="58246">MSGTASSASAGSDDEIRLRVETISGEVIQLVVSKRETVLKLKNRIFKKQGIPVAEQNLMFLEEELKDFHTLDEYNIIDSCTIKLSIGMKGGPINTRRTLYLDDKNTIQEMAKMLAAHDISVVLVPHNGAFHVIPVASDKRDGAQSSAERRHSIRRSAHSAELMEEQQLPHSSQQQAGSGGRRVEENKATKSKMVALQKQFKKKRSALGQIPALIPRQGGCCASNLQKSILSDAMPPLAAAPMALVAAGGAGGEAAEHQHKVVVPRLITSHPHISLNELNSSQTLTQFYTATTATADGGGAFESSSSYASGVERNVVFYPTAGTSGSGGSSSSGGDAIFVSPYKGLFRCTADTTENASKEDVSSGSGRCSSAAAAPPPADNSPTVVERPQSVNQSPTSTTSAPGSAGASSTSGQLNGARGQLLSSQATPSTPLQSQTVDDTAATAAAAAPANKDEVKVEHRVEDEVPEPEVTVQEAKETSTATPPKKKHPRCLVCNKKTGLASSYTCRCGGNFCATHRYAEAHNCGHDYKTEGRQQLERSNPLIQAAKLQKI</sequence>
<dbReference type="SMART" id="SM00213">
    <property type="entry name" value="UBQ"/>
    <property type="match status" value="1"/>
</dbReference>
<dbReference type="InterPro" id="IPR035896">
    <property type="entry name" value="AN1-like_Znf"/>
</dbReference>
<feature type="compositionally biased region" description="Low complexity" evidence="5">
    <location>
        <begin position="440"/>
        <end position="450"/>
    </location>
</feature>
<feature type="domain" description="Ubiquitin-like" evidence="6">
    <location>
        <begin position="16"/>
        <end position="91"/>
    </location>
</feature>
<evidence type="ECO:0000256" key="3">
    <source>
        <dbReference type="ARBA" id="ARBA00022833"/>
    </source>
</evidence>
<dbReference type="GeneID" id="100907322"/>
<dbReference type="PROSITE" id="PS50053">
    <property type="entry name" value="UBIQUITIN_2"/>
    <property type="match status" value="1"/>
</dbReference>
<dbReference type="Pfam" id="PF01428">
    <property type="entry name" value="zf-AN1"/>
    <property type="match status" value="1"/>
</dbReference>
<gene>
    <name evidence="9" type="primary">LOC100907322</name>
</gene>
<feature type="compositionally biased region" description="Low complexity" evidence="5">
    <location>
        <begin position="394"/>
        <end position="412"/>
    </location>
</feature>
<organism evidence="8 9">
    <name type="scientific">Galendromus occidentalis</name>
    <name type="common">western predatory mite</name>
    <dbReference type="NCBI Taxonomy" id="34638"/>
    <lineage>
        <taxon>Eukaryota</taxon>
        <taxon>Metazoa</taxon>
        <taxon>Ecdysozoa</taxon>
        <taxon>Arthropoda</taxon>
        <taxon>Chelicerata</taxon>
        <taxon>Arachnida</taxon>
        <taxon>Acari</taxon>
        <taxon>Parasitiformes</taxon>
        <taxon>Mesostigmata</taxon>
        <taxon>Gamasina</taxon>
        <taxon>Phytoseioidea</taxon>
        <taxon>Phytoseiidae</taxon>
        <taxon>Typhlodrominae</taxon>
        <taxon>Galendromus</taxon>
    </lineage>
</organism>
<evidence type="ECO:0000313" key="8">
    <source>
        <dbReference type="Proteomes" id="UP000694867"/>
    </source>
</evidence>
<protein>
    <submittedName>
        <fullName evidence="9">AN1-type zinc finger protein 4</fullName>
    </submittedName>
</protein>
<feature type="domain" description="AN1-type" evidence="7">
    <location>
        <begin position="485"/>
        <end position="532"/>
    </location>
</feature>
<dbReference type="InterPro" id="IPR000058">
    <property type="entry name" value="Znf_AN1"/>
</dbReference>
<evidence type="ECO:0000256" key="2">
    <source>
        <dbReference type="ARBA" id="ARBA00022771"/>
    </source>
</evidence>
<dbReference type="GO" id="GO:0008270">
    <property type="term" value="F:zinc ion binding"/>
    <property type="evidence" value="ECO:0007669"/>
    <property type="project" value="UniProtKB-KW"/>
</dbReference>
<accession>A0AAJ6QVD9</accession>
<name>A0AAJ6QVD9_9ACAR</name>
<dbReference type="CDD" id="cd17039">
    <property type="entry name" value="Ubl_ubiquitin_like"/>
    <property type="match status" value="1"/>
</dbReference>
<feature type="compositionally biased region" description="Basic and acidic residues" evidence="5">
    <location>
        <begin position="139"/>
        <end position="150"/>
    </location>
</feature>
<feature type="compositionally biased region" description="Basic and acidic residues" evidence="5">
    <location>
        <begin position="451"/>
        <end position="463"/>
    </location>
</feature>
<dbReference type="Gene3D" id="4.10.1110.10">
    <property type="entry name" value="AN1-like Zinc finger"/>
    <property type="match status" value="1"/>
</dbReference>
<feature type="region of interest" description="Disordered" evidence="5">
    <location>
        <begin position="139"/>
        <end position="190"/>
    </location>
</feature>
<proteinExistence type="predicted"/>
<dbReference type="RefSeq" id="XP_003745347.1">
    <property type="nucleotide sequence ID" value="XM_003745299.2"/>
</dbReference>
<keyword evidence="8" id="KW-1185">Reference proteome</keyword>
<evidence type="ECO:0000313" key="9">
    <source>
        <dbReference type="RefSeq" id="XP_003745347.1"/>
    </source>
</evidence>
<keyword evidence="3" id="KW-0862">Zinc</keyword>
<evidence type="ECO:0000256" key="5">
    <source>
        <dbReference type="SAM" id="MobiDB-lite"/>
    </source>
</evidence>
<dbReference type="InterPro" id="IPR053061">
    <property type="entry name" value="AN1-type_zinc_finger"/>
</dbReference>
<dbReference type="SUPFAM" id="SSF118310">
    <property type="entry name" value="AN1-like Zinc finger"/>
    <property type="match status" value="1"/>
</dbReference>
<dbReference type="InterPro" id="IPR000626">
    <property type="entry name" value="Ubiquitin-like_dom"/>
</dbReference>
<dbReference type="InterPro" id="IPR029071">
    <property type="entry name" value="Ubiquitin-like_domsf"/>
</dbReference>
<keyword evidence="1" id="KW-0479">Metal-binding</keyword>
<dbReference type="SUPFAM" id="SSF54236">
    <property type="entry name" value="Ubiquitin-like"/>
    <property type="match status" value="1"/>
</dbReference>
<reference evidence="9" key="1">
    <citation type="submission" date="2025-08" db="UniProtKB">
        <authorList>
            <consortium name="RefSeq"/>
        </authorList>
    </citation>
    <scope>IDENTIFICATION</scope>
</reference>
<evidence type="ECO:0000259" key="7">
    <source>
        <dbReference type="PROSITE" id="PS51039"/>
    </source>
</evidence>
<dbReference type="PANTHER" id="PTHR46728:SF1">
    <property type="entry name" value="AN1-TYPE ZINC FINGER PROTEIN 4"/>
    <property type="match status" value="1"/>
</dbReference>
<dbReference type="SMART" id="SM00154">
    <property type="entry name" value="ZnF_AN1"/>
    <property type="match status" value="1"/>
</dbReference>
<feature type="region of interest" description="Disordered" evidence="5">
    <location>
        <begin position="354"/>
        <end position="488"/>
    </location>
</feature>
<evidence type="ECO:0000259" key="6">
    <source>
        <dbReference type="PROSITE" id="PS50053"/>
    </source>
</evidence>